<comment type="caution">
    <text evidence="1">The sequence shown here is derived from an EMBL/GenBank/DDBJ whole genome shotgun (WGS) entry which is preliminary data.</text>
</comment>
<evidence type="ECO:0000313" key="2">
    <source>
        <dbReference type="Proteomes" id="UP001341840"/>
    </source>
</evidence>
<sequence>MRHHVSKLILCQMKQKVKLEEEISEALEDLNEVDKAIGESVVQAGDEGLTIWQNKHSMRQLKDNLTCWTSDLPEDVG</sequence>
<name>A0ABU6V9E3_9FABA</name>
<dbReference type="EMBL" id="JASCZI010151088">
    <property type="protein sequence ID" value="MED6169085.1"/>
    <property type="molecule type" value="Genomic_DNA"/>
</dbReference>
<evidence type="ECO:0000313" key="1">
    <source>
        <dbReference type="EMBL" id="MED6169085.1"/>
    </source>
</evidence>
<proteinExistence type="predicted"/>
<accession>A0ABU6V9E3</accession>
<protein>
    <submittedName>
        <fullName evidence="1">Uncharacterized protein</fullName>
    </submittedName>
</protein>
<reference evidence="1 2" key="1">
    <citation type="journal article" date="2023" name="Plants (Basel)">
        <title>Bridging the Gap: Combining Genomics and Transcriptomics Approaches to Understand Stylosanthes scabra, an Orphan Legume from the Brazilian Caatinga.</title>
        <authorList>
            <person name="Ferreira-Neto J.R.C."/>
            <person name="da Silva M.D."/>
            <person name="Binneck E."/>
            <person name="de Melo N.F."/>
            <person name="da Silva R.H."/>
            <person name="de Melo A.L.T.M."/>
            <person name="Pandolfi V."/>
            <person name="Bustamante F.O."/>
            <person name="Brasileiro-Vidal A.C."/>
            <person name="Benko-Iseppon A.M."/>
        </authorList>
    </citation>
    <scope>NUCLEOTIDE SEQUENCE [LARGE SCALE GENOMIC DNA]</scope>
    <source>
        <tissue evidence="1">Leaves</tissue>
    </source>
</reference>
<organism evidence="1 2">
    <name type="scientific">Stylosanthes scabra</name>
    <dbReference type="NCBI Taxonomy" id="79078"/>
    <lineage>
        <taxon>Eukaryota</taxon>
        <taxon>Viridiplantae</taxon>
        <taxon>Streptophyta</taxon>
        <taxon>Embryophyta</taxon>
        <taxon>Tracheophyta</taxon>
        <taxon>Spermatophyta</taxon>
        <taxon>Magnoliopsida</taxon>
        <taxon>eudicotyledons</taxon>
        <taxon>Gunneridae</taxon>
        <taxon>Pentapetalae</taxon>
        <taxon>rosids</taxon>
        <taxon>fabids</taxon>
        <taxon>Fabales</taxon>
        <taxon>Fabaceae</taxon>
        <taxon>Papilionoideae</taxon>
        <taxon>50 kb inversion clade</taxon>
        <taxon>dalbergioids sensu lato</taxon>
        <taxon>Dalbergieae</taxon>
        <taxon>Pterocarpus clade</taxon>
        <taxon>Stylosanthes</taxon>
    </lineage>
</organism>
<keyword evidence="2" id="KW-1185">Reference proteome</keyword>
<dbReference type="Proteomes" id="UP001341840">
    <property type="component" value="Unassembled WGS sequence"/>
</dbReference>
<gene>
    <name evidence="1" type="ORF">PIB30_018007</name>
</gene>